<evidence type="ECO:0000256" key="1">
    <source>
        <dbReference type="ARBA" id="ARBA00004141"/>
    </source>
</evidence>
<keyword evidence="4 6" id="KW-1133">Transmembrane helix</keyword>
<dbReference type="PANTHER" id="PTHR19282">
    <property type="entry name" value="TETRASPANIN"/>
    <property type="match status" value="1"/>
</dbReference>
<proteinExistence type="inferred from homology"/>
<dbReference type="AlphaFoldDB" id="A0A6P6XZV9"/>
<feature type="transmembrane region" description="Helical" evidence="6">
    <location>
        <begin position="15"/>
        <end position="39"/>
    </location>
</feature>
<dbReference type="InterPro" id="IPR018499">
    <property type="entry name" value="Tetraspanin/Peripherin"/>
</dbReference>
<comment type="similarity">
    <text evidence="2 6">Belongs to the tetraspanin (TM4SF) family.</text>
</comment>
<feature type="transmembrane region" description="Helical" evidence="6">
    <location>
        <begin position="245"/>
        <end position="268"/>
    </location>
</feature>
<feature type="transmembrane region" description="Helical" evidence="6">
    <location>
        <begin position="93"/>
        <end position="117"/>
    </location>
</feature>
<comment type="subcellular location">
    <subcellularLocation>
        <location evidence="1 6">Membrane</location>
        <topology evidence="1 6">Multi-pass membrane protein</topology>
    </subcellularLocation>
</comment>
<gene>
    <name evidence="8" type="primary">LOC113792999</name>
</gene>
<evidence type="ECO:0000256" key="2">
    <source>
        <dbReference type="ARBA" id="ARBA00006840"/>
    </source>
</evidence>
<dbReference type="InParanoid" id="A0A6P6XZV9"/>
<dbReference type="SUPFAM" id="SSF48652">
    <property type="entry name" value="Tetraspanin"/>
    <property type="match status" value="1"/>
</dbReference>
<reference evidence="8" key="1">
    <citation type="submission" date="2025-08" db="UniProtKB">
        <authorList>
            <consortium name="RefSeq"/>
        </authorList>
    </citation>
    <scope>IDENTIFICATION</scope>
    <source>
        <strain evidence="8">Airmid</strain>
    </source>
</reference>
<evidence type="ECO:0000256" key="6">
    <source>
        <dbReference type="RuleBase" id="RU361218"/>
    </source>
</evidence>
<evidence type="ECO:0000256" key="4">
    <source>
        <dbReference type="ARBA" id="ARBA00022989"/>
    </source>
</evidence>
<accession>A0A6P6XZV9</accession>
<feature type="transmembrane region" description="Helical" evidence="6">
    <location>
        <begin position="59"/>
        <end position="86"/>
    </location>
</feature>
<evidence type="ECO:0000256" key="3">
    <source>
        <dbReference type="ARBA" id="ARBA00022692"/>
    </source>
</evidence>
<dbReference type="InterPro" id="IPR008952">
    <property type="entry name" value="Tetraspanin_EC2_sf"/>
</dbReference>
<keyword evidence="3 6" id="KW-0812">Transmembrane</keyword>
<dbReference type="OrthoDB" id="5870230at2759"/>
<dbReference type="PRINTS" id="PR00259">
    <property type="entry name" value="TMFOUR"/>
</dbReference>
<dbReference type="GO" id="GO:0016020">
    <property type="term" value="C:membrane"/>
    <property type="evidence" value="ECO:0007669"/>
    <property type="project" value="UniProtKB-SubCell"/>
</dbReference>
<keyword evidence="7" id="KW-1185">Reference proteome</keyword>
<dbReference type="RefSeq" id="XP_027198763.1">
    <property type="nucleotide sequence ID" value="XM_027342962.1"/>
</dbReference>
<organism evidence="7 8">
    <name type="scientific">Dermatophagoides pteronyssinus</name>
    <name type="common">European house dust mite</name>
    <dbReference type="NCBI Taxonomy" id="6956"/>
    <lineage>
        <taxon>Eukaryota</taxon>
        <taxon>Metazoa</taxon>
        <taxon>Ecdysozoa</taxon>
        <taxon>Arthropoda</taxon>
        <taxon>Chelicerata</taxon>
        <taxon>Arachnida</taxon>
        <taxon>Acari</taxon>
        <taxon>Acariformes</taxon>
        <taxon>Sarcoptiformes</taxon>
        <taxon>Astigmata</taxon>
        <taxon>Psoroptidia</taxon>
        <taxon>Analgoidea</taxon>
        <taxon>Pyroglyphidae</taxon>
        <taxon>Dermatophagoidinae</taxon>
        <taxon>Dermatophagoides</taxon>
    </lineage>
</organism>
<protein>
    <recommendedName>
        <fullName evidence="6">Tetraspanin</fullName>
    </recommendedName>
</protein>
<dbReference type="Proteomes" id="UP000515146">
    <property type="component" value="Unplaced"/>
</dbReference>
<evidence type="ECO:0000256" key="5">
    <source>
        <dbReference type="ARBA" id="ARBA00023136"/>
    </source>
</evidence>
<name>A0A6P6XZV9_DERPT</name>
<sequence>MEFNLNEDTICAKRFLLVFNIMFWISGIIIFIFGVYYLVHDELASLFLLFFAPKNNLALLQLLAWILVFLGTLTFLMALCGCFAAMENNRCLLFIYTFLLMLTFSLEMTIGMLAVIFKERIFSRYSTIDFVLLLQSEYGIHSSFTAAVDLAQTKFECCGIESPTDYKYSRWLHKQIENHLPDDVLIISRTCCRLANRMEKNAHLNPRPINETMCQSDNDDENRSFRNQKGCMQLIDEFIRSECKMFLGLGVGLAAFSFIGIVATIYFCRSVHSKPRLKRTKETRLNCGRDFH</sequence>
<dbReference type="Gene3D" id="1.10.1450.10">
    <property type="entry name" value="Tetraspanin"/>
    <property type="match status" value="1"/>
</dbReference>
<dbReference type="OMA" id="INETMCQ"/>
<dbReference type="KEGG" id="dpte:113792999"/>
<evidence type="ECO:0000313" key="8">
    <source>
        <dbReference type="RefSeq" id="XP_027198763.1"/>
    </source>
</evidence>
<dbReference type="Pfam" id="PF00335">
    <property type="entry name" value="Tetraspanin"/>
    <property type="match status" value="1"/>
</dbReference>
<dbReference type="InterPro" id="IPR000301">
    <property type="entry name" value="Tetraspanin_animals"/>
</dbReference>
<dbReference type="PANTHER" id="PTHR19282:SF417">
    <property type="entry name" value="TETRASPANIN TSPA-RELATED"/>
    <property type="match status" value="1"/>
</dbReference>
<keyword evidence="5 6" id="KW-0472">Membrane</keyword>
<evidence type="ECO:0000313" key="7">
    <source>
        <dbReference type="Proteomes" id="UP000515146"/>
    </source>
</evidence>
<dbReference type="PIRSF" id="PIRSF002419">
    <property type="entry name" value="Tetraspanin"/>
    <property type="match status" value="1"/>
</dbReference>